<dbReference type="Proteomes" id="UP000826775">
    <property type="component" value="Chromosome"/>
</dbReference>
<reference evidence="1 2" key="1">
    <citation type="submission" date="2021-07" db="EMBL/GenBank/DDBJ databases">
        <title>Novel Helicobacter sp. Isolated from a dog.</title>
        <authorList>
            <person name="Rimbara E."/>
            <person name="Suzuki M."/>
        </authorList>
    </citation>
    <scope>NUCLEOTIDE SEQUENCE [LARGE SCALE GENOMIC DNA]</scope>
    <source>
        <strain evidence="2">NHP19-003</strain>
    </source>
</reference>
<dbReference type="EMBL" id="AP024814">
    <property type="protein sequence ID" value="BCZ17731.1"/>
    <property type="molecule type" value="Genomic_DNA"/>
</dbReference>
<evidence type="ECO:0000313" key="2">
    <source>
        <dbReference type="Proteomes" id="UP000826775"/>
    </source>
</evidence>
<evidence type="ECO:0008006" key="3">
    <source>
        <dbReference type="Google" id="ProtNLM"/>
    </source>
</evidence>
<evidence type="ECO:0000313" key="1">
    <source>
        <dbReference type="EMBL" id="BCZ17731.1"/>
    </source>
</evidence>
<dbReference type="RefSeq" id="WP_260320516.1">
    <property type="nucleotide sequence ID" value="NZ_AP024814.1"/>
</dbReference>
<proteinExistence type="predicted"/>
<organism evidence="1 2">
    <name type="scientific">Helicobacter gastrocanis</name>
    <dbReference type="NCBI Taxonomy" id="2849641"/>
    <lineage>
        <taxon>Bacteria</taxon>
        <taxon>Pseudomonadati</taxon>
        <taxon>Campylobacterota</taxon>
        <taxon>Epsilonproteobacteria</taxon>
        <taxon>Campylobacterales</taxon>
        <taxon>Helicobacteraceae</taxon>
        <taxon>Helicobacter</taxon>
    </lineage>
</organism>
<gene>
    <name evidence="1" type="ORF">NHP190003_10130</name>
</gene>
<accession>A0ABM7SAS7</accession>
<keyword evidence="2" id="KW-1185">Reference proteome</keyword>
<sequence>MFIQDLSVEQQQVFLFLARKVIEADGVLHELQLVALAKSLTPTTPNTPRF</sequence>
<protein>
    <recommendedName>
        <fullName evidence="3">MarR family transcriptional regulator</fullName>
    </recommendedName>
</protein>
<name>A0ABM7SAS7_9HELI</name>